<dbReference type="InterPro" id="IPR002765">
    <property type="entry name" value="UPF0145_YbjQ-like"/>
</dbReference>
<dbReference type="PANTHER" id="PTHR34068">
    <property type="entry name" value="UPF0145 PROTEIN YBJQ"/>
    <property type="match status" value="1"/>
</dbReference>
<comment type="similarity">
    <text evidence="1 2">Belongs to the UPF0145 family.</text>
</comment>
<evidence type="ECO:0000256" key="2">
    <source>
        <dbReference type="HAMAP-Rule" id="MF_00338"/>
    </source>
</evidence>
<accession>A0ABW2KTG8</accession>
<organism evidence="3 4">
    <name type="scientific">Rhodocista pekingensis</name>
    <dbReference type="NCBI Taxonomy" id="201185"/>
    <lineage>
        <taxon>Bacteria</taxon>
        <taxon>Pseudomonadati</taxon>
        <taxon>Pseudomonadota</taxon>
        <taxon>Alphaproteobacteria</taxon>
        <taxon>Rhodospirillales</taxon>
        <taxon>Azospirillaceae</taxon>
        <taxon>Rhodocista</taxon>
    </lineage>
</organism>
<keyword evidence="4" id="KW-1185">Reference proteome</keyword>
<gene>
    <name evidence="3" type="ORF">ACFQPS_05925</name>
</gene>
<sequence>MHLTTLDHLTGFRIVRQLGLVQGSTVRSKHLGRDLMAGLKTLVGGELVGYTELLNEARAEAVERLEIAARQAGANAVVGMRFGSTSIADGAAEILVYGTAVVVEPAAQGAAHADPVA</sequence>
<evidence type="ECO:0000313" key="4">
    <source>
        <dbReference type="Proteomes" id="UP001596456"/>
    </source>
</evidence>
<reference evidence="4" key="1">
    <citation type="journal article" date="2019" name="Int. J. Syst. Evol. Microbiol.">
        <title>The Global Catalogue of Microorganisms (GCM) 10K type strain sequencing project: providing services to taxonomists for standard genome sequencing and annotation.</title>
        <authorList>
            <consortium name="The Broad Institute Genomics Platform"/>
            <consortium name="The Broad Institute Genome Sequencing Center for Infectious Disease"/>
            <person name="Wu L."/>
            <person name="Ma J."/>
        </authorList>
    </citation>
    <scope>NUCLEOTIDE SEQUENCE [LARGE SCALE GENOMIC DNA]</scope>
    <source>
        <strain evidence="4">CGMCC 1.16275</strain>
    </source>
</reference>
<dbReference type="RefSeq" id="WP_377357263.1">
    <property type="nucleotide sequence ID" value="NZ_JBHTCM010000006.1"/>
</dbReference>
<dbReference type="EMBL" id="JBHTCM010000006">
    <property type="protein sequence ID" value="MFC7332693.1"/>
    <property type="molecule type" value="Genomic_DNA"/>
</dbReference>
<evidence type="ECO:0000313" key="3">
    <source>
        <dbReference type="EMBL" id="MFC7332693.1"/>
    </source>
</evidence>
<name>A0ABW2KTG8_9PROT</name>
<proteinExistence type="inferred from homology"/>
<evidence type="ECO:0000256" key="1">
    <source>
        <dbReference type="ARBA" id="ARBA00010751"/>
    </source>
</evidence>
<dbReference type="Pfam" id="PF01906">
    <property type="entry name" value="YbjQ_1"/>
    <property type="match status" value="1"/>
</dbReference>
<comment type="caution">
    <text evidence="3">The sequence shown here is derived from an EMBL/GenBank/DDBJ whole genome shotgun (WGS) entry which is preliminary data.</text>
</comment>
<dbReference type="InterPro" id="IPR035439">
    <property type="entry name" value="UPF0145_dom_sf"/>
</dbReference>
<dbReference type="HAMAP" id="MF_00338">
    <property type="entry name" value="UPF0145"/>
    <property type="match status" value="1"/>
</dbReference>
<dbReference type="PANTHER" id="PTHR34068:SF2">
    <property type="entry name" value="UPF0145 PROTEIN SCO3412"/>
    <property type="match status" value="1"/>
</dbReference>
<dbReference type="Proteomes" id="UP001596456">
    <property type="component" value="Unassembled WGS sequence"/>
</dbReference>
<dbReference type="SUPFAM" id="SSF117782">
    <property type="entry name" value="YbjQ-like"/>
    <property type="match status" value="1"/>
</dbReference>
<protein>
    <recommendedName>
        <fullName evidence="2">UPF0145 protein ACFQPS_05925</fullName>
    </recommendedName>
</protein>
<dbReference type="Gene3D" id="3.30.110.70">
    <property type="entry name" value="Hypothetical protein apc22750. Chain B"/>
    <property type="match status" value="1"/>
</dbReference>